<protein>
    <submittedName>
        <fullName evidence="2">Uncharacterized protein</fullName>
    </submittedName>
</protein>
<comment type="caution">
    <text evidence="2">The sequence shown here is derived from an EMBL/GenBank/DDBJ whole genome shotgun (WGS) entry which is preliminary data.</text>
</comment>
<evidence type="ECO:0000313" key="2">
    <source>
        <dbReference type="EMBL" id="KAF0919070.1"/>
    </source>
</evidence>
<dbReference type="AlphaFoldDB" id="A0A6G1E2Q3"/>
<reference evidence="2 3" key="1">
    <citation type="submission" date="2019-11" db="EMBL/GenBank/DDBJ databases">
        <title>Whole genome sequence of Oryza granulata.</title>
        <authorList>
            <person name="Li W."/>
        </authorList>
    </citation>
    <scope>NUCLEOTIDE SEQUENCE [LARGE SCALE GENOMIC DNA]</scope>
    <source>
        <strain evidence="3">cv. Menghai</strain>
        <tissue evidence="2">Leaf</tissue>
    </source>
</reference>
<feature type="compositionally biased region" description="Low complexity" evidence="1">
    <location>
        <begin position="91"/>
        <end position="102"/>
    </location>
</feature>
<name>A0A6G1E2Q3_9ORYZ</name>
<feature type="compositionally biased region" description="Basic and acidic residues" evidence="1">
    <location>
        <begin position="129"/>
        <end position="142"/>
    </location>
</feature>
<feature type="compositionally biased region" description="Gly residues" evidence="1">
    <location>
        <begin position="72"/>
        <end position="81"/>
    </location>
</feature>
<feature type="compositionally biased region" description="Low complexity" evidence="1">
    <location>
        <begin position="27"/>
        <end position="39"/>
    </location>
</feature>
<feature type="region of interest" description="Disordered" evidence="1">
    <location>
        <begin position="1"/>
        <end position="148"/>
    </location>
</feature>
<feature type="compositionally biased region" description="Gly residues" evidence="1">
    <location>
        <begin position="40"/>
        <end position="50"/>
    </location>
</feature>
<gene>
    <name evidence="2" type="ORF">E2562_028290</name>
</gene>
<organism evidence="2 3">
    <name type="scientific">Oryza meyeriana var. granulata</name>
    <dbReference type="NCBI Taxonomy" id="110450"/>
    <lineage>
        <taxon>Eukaryota</taxon>
        <taxon>Viridiplantae</taxon>
        <taxon>Streptophyta</taxon>
        <taxon>Embryophyta</taxon>
        <taxon>Tracheophyta</taxon>
        <taxon>Spermatophyta</taxon>
        <taxon>Magnoliopsida</taxon>
        <taxon>Liliopsida</taxon>
        <taxon>Poales</taxon>
        <taxon>Poaceae</taxon>
        <taxon>BOP clade</taxon>
        <taxon>Oryzoideae</taxon>
        <taxon>Oryzeae</taxon>
        <taxon>Oryzinae</taxon>
        <taxon>Oryza</taxon>
        <taxon>Oryza meyeriana</taxon>
    </lineage>
</organism>
<dbReference type="EMBL" id="SPHZ02000005">
    <property type="protein sequence ID" value="KAF0919070.1"/>
    <property type="molecule type" value="Genomic_DNA"/>
</dbReference>
<sequence>MEGRTARRPGLWSGRRARWSGGGGADGSPSREGFSPAQRSGGGRGAGRSGPRGDLDDGVEAWRNGAEEDQCWGGGASGDQQGGPTRRPRRGAAGIAAEAAARLRWRRKRERDGAAGAKTGVAKAATGAGRRDAERSGGERRGGRSGLR</sequence>
<proteinExistence type="predicted"/>
<dbReference type="Proteomes" id="UP000479710">
    <property type="component" value="Unassembled WGS sequence"/>
</dbReference>
<keyword evidence="3" id="KW-1185">Reference proteome</keyword>
<evidence type="ECO:0000256" key="1">
    <source>
        <dbReference type="SAM" id="MobiDB-lite"/>
    </source>
</evidence>
<accession>A0A6G1E2Q3</accession>
<evidence type="ECO:0000313" key="3">
    <source>
        <dbReference type="Proteomes" id="UP000479710"/>
    </source>
</evidence>
<feature type="compositionally biased region" description="Low complexity" evidence="1">
    <location>
        <begin position="114"/>
        <end position="128"/>
    </location>
</feature>